<organism evidence="4">
    <name type="scientific">Enterobius vermicularis</name>
    <name type="common">Human pinworm</name>
    <dbReference type="NCBI Taxonomy" id="51028"/>
    <lineage>
        <taxon>Eukaryota</taxon>
        <taxon>Metazoa</taxon>
        <taxon>Ecdysozoa</taxon>
        <taxon>Nematoda</taxon>
        <taxon>Chromadorea</taxon>
        <taxon>Rhabditida</taxon>
        <taxon>Spirurina</taxon>
        <taxon>Oxyuridomorpha</taxon>
        <taxon>Oxyuroidea</taxon>
        <taxon>Oxyuridae</taxon>
        <taxon>Enterobius</taxon>
    </lineage>
</organism>
<keyword evidence="3" id="KW-1185">Reference proteome</keyword>
<dbReference type="Proteomes" id="UP000274131">
    <property type="component" value="Unassembled WGS sequence"/>
</dbReference>
<evidence type="ECO:0000313" key="3">
    <source>
        <dbReference type="Proteomes" id="UP000274131"/>
    </source>
</evidence>
<evidence type="ECO:0000313" key="2">
    <source>
        <dbReference type="EMBL" id="VDD94904.1"/>
    </source>
</evidence>
<reference evidence="4" key="1">
    <citation type="submission" date="2017-02" db="UniProtKB">
        <authorList>
            <consortium name="WormBaseParasite"/>
        </authorList>
    </citation>
    <scope>IDENTIFICATION</scope>
</reference>
<dbReference type="AlphaFoldDB" id="A0A0N4VHK9"/>
<dbReference type="OrthoDB" id="5842689at2759"/>
<feature type="region of interest" description="Disordered" evidence="1">
    <location>
        <begin position="175"/>
        <end position="195"/>
    </location>
</feature>
<reference evidence="2 3" key="2">
    <citation type="submission" date="2018-10" db="EMBL/GenBank/DDBJ databases">
        <authorList>
            <consortium name="Pathogen Informatics"/>
        </authorList>
    </citation>
    <scope>NUCLEOTIDE SEQUENCE [LARGE SCALE GENOMIC DNA]</scope>
</reference>
<accession>A0A0N4VHK9</accession>
<sequence length="195" mass="22252">MSTLTEASVQSSTVTLYRRSTRTYEEHYPVTCRKAERGRFEERLKMLGSLTEEITEAEEESVENNSCSSSSLNLEGPSPYTLPIEDRLWSNSRRFQNSFVSCPLASPKFVRRPFSCRARLERGFSEPALGRKRLQVSVRRNSGSFDHITVDFLNLPPIPESDPLQLREEKITKFGELKTDDDDSSECSETLQTSL</sequence>
<protein>
    <submittedName>
        <fullName evidence="4">Cyclin-dependent kinase inhibitor</fullName>
    </submittedName>
</protein>
<proteinExistence type="predicted"/>
<dbReference type="EMBL" id="UXUI01010203">
    <property type="protein sequence ID" value="VDD94904.1"/>
    <property type="molecule type" value="Genomic_DNA"/>
</dbReference>
<evidence type="ECO:0000313" key="4">
    <source>
        <dbReference type="WBParaSite" id="EVEC_0001031001-mRNA-1"/>
    </source>
</evidence>
<evidence type="ECO:0000256" key="1">
    <source>
        <dbReference type="SAM" id="MobiDB-lite"/>
    </source>
</evidence>
<gene>
    <name evidence="2" type="ORF">EVEC_LOCUS9655</name>
</gene>
<name>A0A0N4VHK9_ENTVE</name>
<dbReference type="WBParaSite" id="EVEC_0001031001-mRNA-1">
    <property type="protein sequence ID" value="EVEC_0001031001-mRNA-1"/>
    <property type="gene ID" value="EVEC_0001031001"/>
</dbReference>